<accession>A0ABU5EVD1</accession>
<name>A0ABU5EVD1_9BACT</name>
<reference evidence="2" key="1">
    <citation type="journal article" date="2023" name="Mar. Drugs">
        <title>Gemmata algarum, a Novel Planctomycete Isolated from an Algal Mat, Displays Antimicrobial Activity.</title>
        <authorList>
            <person name="Kumar G."/>
            <person name="Kallscheuer N."/>
            <person name="Kashif M."/>
            <person name="Ahamad S."/>
            <person name="Jagadeeshwari U."/>
            <person name="Pannikurungottu S."/>
            <person name="Haufschild T."/>
            <person name="Kabuu M."/>
            <person name="Sasikala C."/>
            <person name="Jogler C."/>
            <person name="Ramana C."/>
        </authorList>
    </citation>
    <scope>NUCLEOTIDE SEQUENCE [LARGE SCALE GENOMIC DNA]</scope>
    <source>
        <strain evidence="2">JC673</strain>
    </source>
</reference>
<dbReference type="Proteomes" id="UP001272242">
    <property type="component" value="Unassembled WGS sequence"/>
</dbReference>
<proteinExistence type="predicted"/>
<dbReference type="RefSeq" id="WP_320685932.1">
    <property type="nucleotide sequence ID" value="NZ_JAXBLV010000088.1"/>
</dbReference>
<dbReference type="Pfam" id="PF13267">
    <property type="entry name" value="DUF4058"/>
    <property type="match status" value="1"/>
</dbReference>
<keyword evidence="2" id="KW-1185">Reference proteome</keyword>
<dbReference type="EMBL" id="JAXBLV010000088">
    <property type="protein sequence ID" value="MDY3559111.1"/>
    <property type="molecule type" value="Genomic_DNA"/>
</dbReference>
<gene>
    <name evidence="1" type="ORF">R5W23_006314</name>
</gene>
<evidence type="ECO:0000313" key="2">
    <source>
        <dbReference type="Proteomes" id="UP001272242"/>
    </source>
</evidence>
<sequence length="266" mass="29233">MPSPFPGMDPWLERPPVFPTLHNALIIYIQAAVNAALPPGYVAANDSRVYVDPELHRVPDVGVFGPGRAPDASAVAVATLTRAGLLEAATEVVIDPVEEFYLEIRTVDDERLVTAVEVVSPANKRAGENGRASYQQKQDEFRRSQVNLVEIDLLRGGPHTTAVPLARLRAVAPNCDYHISVMVAGSPRHYFVAPIKLADRLPHVPIPLDPGVEPVTIDLQAVFDRCYDEGGFVRRVKYAKQQPEPSLTREQQAWAEDLLRAKGLLP</sequence>
<evidence type="ECO:0000313" key="1">
    <source>
        <dbReference type="EMBL" id="MDY3559111.1"/>
    </source>
</evidence>
<dbReference type="InterPro" id="IPR025132">
    <property type="entry name" value="DUF4058"/>
</dbReference>
<protein>
    <submittedName>
        <fullName evidence="1">DUF4058 family protein</fullName>
    </submittedName>
</protein>
<comment type="caution">
    <text evidence="1">The sequence shown here is derived from an EMBL/GenBank/DDBJ whole genome shotgun (WGS) entry which is preliminary data.</text>
</comment>
<organism evidence="1 2">
    <name type="scientific">Gemmata algarum</name>
    <dbReference type="NCBI Taxonomy" id="2975278"/>
    <lineage>
        <taxon>Bacteria</taxon>
        <taxon>Pseudomonadati</taxon>
        <taxon>Planctomycetota</taxon>
        <taxon>Planctomycetia</taxon>
        <taxon>Gemmatales</taxon>
        <taxon>Gemmataceae</taxon>
        <taxon>Gemmata</taxon>
    </lineage>
</organism>